<dbReference type="AlphaFoldDB" id="A0A8T3C2T0"/>
<evidence type="ECO:0000313" key="1">
    <source>
        <dbReference type="EMBL" id="KAI0523987.1"/>
    </source>
</evidence>
<keyword evidence="2" id="KW-1185">Reference proteome</keyword>
<sequence length="52" mass="5914">MEIRQRLVVVRKSGDSRWPNGNPVVVEEFGGKRSLVYFSSFSSWSSCFNSLS</sequence>
<comment type="caution">
    <text evidence="1">The sequence shown here is derived from an EMBL/GenBank/DDBJ whole genome shotgun (WGS) entry which is preliminary data.</text>
</comment>
<name>A0A8T3C2T0_DENNO</name>
<evidence type="ECO:0000313" key="2">
    <source>
        <dbReference type="Proteomes" id="UP000829196"/>
    </source>
</evidence>
<dbReference type="EMBL" id="JAGYWB010000004">
    <property type="protein sequence ID" value="KAI0523987.1"/>
    <property type="molecule type" value="Genomic_DNA"/>
</dbReference>
<proteinExistence type="predicted"/>
<dbReference type="Proteomes" id="UP000829196">
    <property type="component" value="Unassembled WGS sequence"/>
</dbReference>
<reference evidence="1" key="1">
    <citation type="journal article" date="2022" name="Front. Genet.">
        <title>Chromosome-Scale Assembly of the Dendrobium nobile Genome Provides Insights Into the Molecular Mechanism of the Biosynthesis of the Medicinal Active Ingredient of Dendrobium.</title>
        <authorList>
            <person name="Xu Q."/>
            <person name="Niu S.-C."/>
            <person name="Li K.-L."/>
            <person name="Zheng P.-J."/>
            <person name="Zhang X.-J."/>
            <person name="Jia Y."/>
            <person name="Liu Y."/>
            <person name="Niu Y.-X."/>
            <person name="Yu L.-H."/>
            <person name="Chen D.-F."/>
            <person name="Zhang G.-Q."/>
        </authorList>
    </citation>
    <scope>NUCLEOTIDE SEQUENCE</scope>
    <source>
        <tissue evidence="1">Leaf</tissue>
    </source>
</reference>
<accession>A0A8T3C2T0</accession>
<gene>
    <name evidence="1" type="ORF">KFK09_003351</name>
</gene>
<protein>
    <submittedName>
        <fullName evidence="1">Uncharacterized protein</fullName>
    </submittedName>
</protein>
<organism evidence="1 2">
    <name type="scientific">Dendrobium nobile</name>
    <name type="common">Orchid</name>
    <dbReference type="NCBI Taxonomy" id="94219"/>
    <lineage>
        <taxon>Eukaryota</taxon>
        <taxon>Viridiplantae</taxon>
        <taxon>Streptophyta</taxon>
        <taxon>Embryophyta</taxon>
        <taxon>Tracheophyta</taxon>
        <taxon>Spermatophyta</taxon>
        <taxon>Magnoliopsida</taxon>
        <taxon>Liliopsida</taxon>
        <taxon>Asparagales</taxon>
        <taxon>Orchidaceae</taxon>
        <taxon>Epidendroideae</taxon>
        <taxon>Malaxideae</taxon>
        <taxon>Dendrobiinae</taxon>
        <taxon>Dendrobium</taxon>
    </lineage>
</organism>